<dbReference type="SUPFAM" id="SSF53756">
    <property type="entry name" value="UDP-Glycosyltransferase/glycogen phosphorylase"/>
    <property type="match status" value="1"/>
</dbReference>
<sequence>MKKILLFGATPFQGGIETFIMNICKVMSYDNEIYIYNFSSQKIAYQDILTKELGVKVLQVANVGGKLGHISRKMQYKQFFKKFKFDIVHVNANSPSNCDFALAALTSGAKVIYHSHNDSAESFVMGKKYKNLISKVRSFQRKRLAGLDIKRVAVSDNAAKWMFDNSQNVQIIPNGVDFDRITFSEEKRARGRSTLHISASDTILLVASRLTTQKNIGKSLSIAKLAIEKNAAQHLIIVGDGEERALVNATLNDYPQDIKQRIHVLGAQGDMQLWYSVSDILLMPSIYEGLPYSVLEAQANGLSILASNAIPQQAVIAKNLIHFMDVQENDDMWVQNMQFSVNSQKRKEYVQVANQSRYSLKNFESIMDNIYDTV</sequence>
<reference evidence="3" key="1">
    <citation type="journal article" date="2020" name="FEMS Microbiol. Lett.">
        <title>Screening for texturing Leuconostoc and genomics behind polysaccharide production.</title>
        <authorList>
            <person name="Poulsen V.K."/>
            <person name="Koza A."/>
            <person name="Al-Nakeeb K."/>
            <person name="Oeregaard G."/>
        </authorList>
    </citation>
    <scope>NUCLEOTIDE SEQUENCE</scope>
    <source>
        <strain evidence="3">Ln3</strain>
    </source>
</reference>
<dbReference type="Pfam" id="PF13439">
    <property type="entry name" value="Glyco_transf_4"/>
    <property type="match status" value="1"/>
</dbReference>
<dbReference type="AlphaFoldDB" id="A0A7S6VFT4"/>
<dbReference type="PANTHER" id="PTHR45947:SF3">
    <property type="entry name" value="SULFOQUINOVOSYL TRANSFERASE SQD2"/>
    <property type="match status" value="1"/>
</dbReference>
<protein>
    <submittedName>
        <fullName evidence="3">GT</fullName>
    </submittedName>
</protein>
<dbReference type="GO" id="GO:0016757">
    <property type="term" value="F:glycosyltransferase activity"/>
    <property type="evidence" value="ECO:0007669"/>
    <property type="project" value="InterPro"/>
</dbReference>
<feature type="domain" description="Glycosyltransferase subfamily 4-like N-terminal" evidence="2">
    <location>
        <begin position="14"/>
        <end position="180"/>
    </location>
</feature>
<organism evidence="3">
    <name type="scientific">Leuconostoc mesenteroides</name>
    <dbReference type="NCBI Taxonomy" id="1245"/>
    <lineage>
        <taxon>Bacteria</taxon>
        <taxon>Bacillati</taxon>
        <taxon>Bacillota</taxon>
        <taxon>Bacilli</taxon>
        <taxon>Lactobacillales</taxon>
        <taxon>Lactobacillaceae</taxon>
        <taxon>Leuconostoc</taxon>
    </lineage>
</organism>
<feature type="domain" description="Glycosyl transferase family 1" evidence="1">
    <location>
        <begin position="198"/>
        <end position="348"/>
    </location>
</feature>
<dbReference type="EMBL" id="MT799689">
    <property type="protein sequence ID" value="QOW37913.1"/>
    <property type="molecule type" value="Genomic_DNA"/>
</dbReference>
<evidence type="ECO:0000259" key="1">
    <source>
        <dbReference type="Pfam" id="PF00534"/>
    </source>
</evidence>
<evidence type="ECO:0000313" key="3">
    <source>
        <dbReference type="EMBL" id="QOW37913.1"/>
    </source>
</evidence>
<proteinExistence type="predicted"/>
<dbReference type="PANTHER" id="PTHR45947">
    <property type="entry name" value="SULFOQUINOVOSYL TRANSFERASE SQD2"/>
    <property type="match status" value="1"/>
</dbReference>
<name>A0A7S6VFT4_LEUME</name>
<evidence type="ECO:0000259" key="2">
    <source>
        <dbReference type="Pfam" id="PF13439"/>
    </source>
</evidence>
<dbReference type="InterPro" id="IPR001296">
    <property type="entry name" value="Glyco_trans_1"/>
</dbReference>
<dbReference type="RefSeq" id="WP_273729820.1">
    <property type="nucleotide sequence ID" value="NZ_JAQPWA010000005.1"/>
</dbReference>
<dbReference type="InterPro" id="IPR028098">
    <property type="entry name" value="Glyco_trans_4-like_N"/>
</dbReference>
<dbReference type="Pfam" id="PF00534">
    <property type="entry name" value="Glycos_transf_1"/>
    <property type="match status" value="1"/>
</dbReference>
<dbReference type="Gene3D" id="3.40.50.2000">
    <property type="entry name" value="Glycogen Phosphorylase B"/>
    <property type="match status" value="2"/>
</dbReference>
<accession>A0A7S6VFT4</accession>
<dbReference type="InterPro" id="IPR050194">
    <property type="entry name" value="Glycosyltransferase_grp1"/>
</dbReference>